<dbReference type="EMBL" id="BPLR01007445">
    <property type="protein sequence ID" value="GIY16977.1"/>
    <property type="molecule type" value="Genomic_DNA"/>
</dbReference>
<comment type="caution">
    <text evidence="1">The sequence shown here is derived from an EMBL/GenBank/DDBJ whole genome shotgun (WGS) entry which is preliminary data.</text>
</comment>
<sequence length="122" mass="13774">MSGRTHTIIHSLAQQKNLPSNVFLMPTNGVDTKPFVFAWFLLDISFQNALIRICSSYLPSNNKLRNRISMTRFLLTNHGDRKKATLFGISPRGTLLRFMGGVRADAVVMGNSLFPPRLWAPR</sequence>
<organism evidence="1 2">
    <name type="scientific">Caerostris extrusa</name>
    <name type="common">Bark spider</name>
    <name type="synonym">Caerostris bankana</name>
    <dbReference type="NCBI Taxonomy" id="172846"/>
    <lineage>
        <taxon>Eukaryota</taxon>
        <taxon>Metazoa</taxon>
        <taxon>Ecdysozoa</taxon>
        <taxon>Arthropoda</taxon>
        <taxon>Chelicerata</taxon>
        <taxon>Arachnida</taxon>
        <taxon>Araneae</taxon>
        <taxon>Araneomorphae</taxon>
        <taxon>Entelegynae</taxon>
        <taxon>Araneoidea</taxon>
        <taxon>Araneidae</taxon>
        <taxon>Caerostris</taxon>
    </lineage>
</organism>
<proteinExistence type="predicted"/>
<name>A0AAV4RA16_CAEEX</name>
<dbReference type="AlphaFoldDB" id="A0AAV4RA16"/>
<dbReference type="Proteomes" id="UP001054945">
    <property type="component" value="Unassembled WGS sequence"/>
</dbReference>
<gene>
    <name evidence="1" type="ORF">CEXT_564561</name>
</gene>
<protein>
    <submittedName>
        <fullName evidence="1">Uncharacterized protein</fullName>
    </submittedName>
</protein>
<evidence type="ECO:0000313" key="2">
    <source>
        <dbReference type="Proteomes" id="UP001054945"/>
    </source>
</evidence>
<accession>A0AAV4RA16</accession>
<keyword evidence="2" id="KW-1185">Reference proteome</keyword>
<evidence type="ECO:0000313" key="1">
    <source>
        <dbReference type="EMBL" id="GIY16977.1"/>
    </source>
</evidence>
<reference evidence="1 2" key="1">
    <citation type="submission" date="2021-06" db="EMBL/GenBank/DDBJ databases">
        <title>Caerostris extrusa draft genome.</title>
        <authorList>
            <person name="Kono N."/>
            <person name="Arakawa K."/>
        </authorList>
    </citation>
    <scope>NUCLEOTIDE SEQUENCE [LARGE SCALE GENOMIC DNA]</scope>
</reference>